<keyword evidence="2" id="KW-1185">Reference proteome</keyword>
<reference evidence="1 2" key="1">
    <citation type="journal article" date="2009" name="Stand. Genomic Sci.">
        <title>Complete genome sequence of Actinosynnema mirum type strain (101).</title>
        <authorList>
            <person name="Land M."/>
            <person name="Lapidus A."/>
            <person name="Mayilraj S."/>
            <person name="Chen F."/>
            <person name="Copeland A."/>
            <person name="Del Rio T.G."/>
            <person name="Nolan M."/>
            <person name="Lucas S."/>
            <person name="Tice H."/>
            <person name="Cheng J.F."/>
            <person name="Chertkov O."/>
            <person name="Bruce D."/>
            <person name="Goodwin L."/>
            <person name="Pitluck S."/>
            <person name="Rohde M."/>
            <person name="Goker M."/>
            <person name="Pati A."/>
            <person name="Ivanova N."/>
            <person name="Mavromatis K."/>
            <person name="Chen A."/>
            <person name="Palaniappan K."/>
            <person name="Hauser L."/>
            <person name="Chang Y.J."/>
            <person name="Jeffries C.C."/>
            <person name="Brettin T."/>
            <person name="Detter J.C."/>
            <person name="Han C."/>
            <person name="Chain P."/>
            <person name="Tindall B.J."/>
            <person name="Bristow J."/>
            <person name="Eisen J.A."/>
            <person name="Markowitz V."/>
            <person name="Hugenholtz P."/>
            <person name="Kyrpides N.C."/>
            <person name="Klenk H.P."/>
        </authorList>
    </citation>
    <scope>NUCLEOTIDE SEQUENCE [LARGE SCALE GENOMIC DNA]</scope>
    <source>
        <strain evidence="2">ATCC 29888 / DSM 43827 / JCM 3225 / NBRC 14064 / NCIMB 13271 / NRRL B-12336 / IMRU 3971 / 101</strain>
    </source>
</reference>
<gene>
    <name evidence="1" type="ordered locus">Amir_5040</name>
</gene>
<sequence length="87" mass="9207">MRITLDGGQDRRVGEVVKGIRELVATVDQGVFELADGPVRFETGGRGSVTLFHDSLWSGPSRHRVTFGGSLVVTVARCPVAGSRGVA</sequence>
<protein>
    <submittedName>
        <fullName evidence="1">Uncharacterized protein</fullName>
    </submittedName>
</protein>
<evidence type="ECO:0000313" key="2">
    <source>
        <dbReference type="Proteomes" id="UP000002213"/>
    </source>
</evidence>
<dbReference type="Proteomes" id="UP000002213">
    <property type="component" value="Chromosome"/>
</dbReference>
<evidence type="ECO:0000313" key="1">
    <source>
        <dbReference type="EMBL" id="ACU38862.1"/>
    </source>
</evidence>
<dbReference type="KEGG" id="ami:Amir_5040"/>
<name>C6WS42_ACTMD</name>
<dbReference type="AlphaFoldDB" id="C6WS42"/>
<accession>C6WS42</accession>
<proteinExistence type="predicted"/>
<dbReference type="HOGENOM" id="CLU_2476408_0_0_11"/>
<organism evidence="1 2">
    <name type="scientific">Actinosynnema mirum (strain ATCC 29888 / DSM 43827 / JCM 3225 / NBRC 14064 / NCIMB 13271 / NRRL B-12336 / IMRU 3971 / 101)</name>
    <dbReference type="NCBI Taxonomy" id="446462"/>
    <lineage>
        <taxon>Bacteria</taxon>
        <taxon>Bacillati</taxon>
        <taxon>Actinomycetota</taxon>
        <taxon>Actinomycetes</taxon>
        <taxon>Pseudonocardiales</taxon>
        <taxon>Pseudonocardiaceae</taxon>
        <taxon>Actinosynnema</taxon>
    </lineage>
</organism>
<dbReference type="EMBL" id="CP001630">
    <property type="protein sequence ID" value="ACU38862.1"/>
    <property type="molecule type" value="Genomic_DNA"/>
</dbReference>